<keyword evidence="1" id="KW-0812">Transmembrane</keyword>
<protein>
    <recommendedName>
        <fullName evidence="4">Transmembrane protein</fullName>
    </recommendedName>
</protein>
<dbReference type="RefSeq" id="WP_379851682.1">
    <property type="nucleotide sequence ID" value="NZ_JBHZPY010000006.1"/>
</dbReference>
<reference evidence="2 3" key="1">
    <citation type="submission" date="2024-06" db="EMBL/GenBank/DDBJ databases">
        <title>Flavobacterium spp. isolated from glacier.</title>
        <authorList>
            <person name="Han D."/>
        </authorList>
    </citation>
    <scope>NUCLEOTIDE SEQUENCE [LARGE SCALE GENOMIC DNA]</scope>
    <source>
        <strain evidence="2 3">ZS1P70</strain>
    </source>
</reference>
<sequence>MQQIQFLQTTPQQLQSKINAGVKIILKDFLKNINYKKCKRQLLKREKEKLAKAILLIFRITILLIHFIEPALIQNNQSIIISLLSQVIMILIKINKK</sequence>
<evidence type="ECO:0000313" key="3">
    <source>
        <dbReference type="Proteomes" id="UP001600107"/>
    </source>
</evidence>
<gene>
    <name evidence="2" type="ORF">ACFX5F_08730</name>
</gene>
<dbReference type="Proteomes" id="UP001600107">
    <property type="component" value="Unassembled WGS sequence"/>
</dbReference>
<comment type="caution">
    <text evidence="2">The sequence shown here is derived from an EMBL/GenBank/DDBJ whole genome shotgun (WGS) entry which is preliminary data.</text>
</comment>
<proteinExistence type="predicted"/>
<name>A0ABW6I682_9FLAO</name>
<keyword evidence="3" id="KW-1185">Reference proteome</keyword>
<evidence type="ECO:0000256" key="1">
    <source>
        <dbReference type="SAM" id="Phobius"/>
    </source>
</evidence>
<accession>A0ABW6I682</accession>
<organism evidence="2 3">
    <name type="scientific">Flavobacterium zhoui</name>
    <dbReference type="NCBI Taxonomy" id="3230414"/>
    <lineage>
        <taxon>Bacteria</taxon>
        <taxon>Pseudomonadati</taxon>
        <taxon>Bacteroidota</taxon>
        <taxon>Flavobacteriia</taxon>
        <taxon>Flavobacteriales</taxon>
        <taxon>Flavobacteriaceae</taxon>
        <taxon>Flavobacterium</taxon>
    </lineage>
</organism>
<evidence type="ECO:0008006" key="4">
    <source>
        <dbReference type="Google" id="ProtNLM"/>
    </source>
</evidence>
<feature type="transmembrane region" description="Helical" evidence="1">
    <location>
        <begin position="50"/>
        <end position="68"/>
    </location>
</feature>
<evidence type="ECO:0000313" key="2">
    <source>
        <dbReference type="EMBL" id="MFE3871310.1"/>
    </source>
</evidence>
<keyword evidence="1" id="KW-1133">Transmembrane helix</keyword>
<keyword evidence="1" id="KW-0472">Membrane</keyword>
<dbReference type="EMBL" id="JBHZPY010000006">
    <property type="protein sequence ID" value="MFE3871310.1"/>
    <property type="molecule type" value="Genomic_DNA"/>
</dbReference>
<feature type="transmembrane region" description="Helical" evidence="1">
    <location>
        <begin position="74"/>
        <end position="92"/>
    </location>
</feature>